<proteinExistence type="predicted"/>
<gene>
    <name evidence="1" type="ORF">C496_04500</name>
</gene>
<dbReference type="RefSeq" id="WP_006088658.1">
    <property type="nucleotide sequence ID" value="NZ_AOHW01000011.1"/>
</dbReference>
<name>L9W5G4_9EURY</name>
<evidence type="ECO:0000313" key="2">
    <source>
        <dbReference type="Proteomes" id="UP000011599"/>
    </source>
</evidence>
<protein>
    <submittedName>
        <fullName evidence="1">Uncharacterized protein</fullName>
    </submittedName>
</protein>
<keyword evidence="2" id="KW-1185">Reference proteome</keyword>
<evidence type="ECO:0000313" key="1">
    <source>
        <dbReference type="EMBL" id="ELY44710.1"/>
    </source>
</evidence>
<dbReference type="PATRIC" id="fig|1114856.3.peg.934"/>
<dbReference type="Proteomes" id="UP000011599">
    <property type="component" value="Unassembled WGS sequence"/>
</dbReference>
<reference evidence="1 2" key="1">
    <citation type="journal article" date="2014" name="PLoS Genet.">
        <title>Phylogenetically driven sequencing of extremely halophilic archaea reveals strategies for static and dynamic osmo-response.</title>
        <authorList>
            <person name="Becker E.A."/>
            <person name="Seitzer P.M."/>
            <person name="Tritt A."/>
            <person name="Larsen D."/>
            <person name="Krusor M."/>
            <person name="Yao A.I."/>
            <person name="Wu D."/>
            <person name="Madern D."/>
            <person name="Eisen J.A."/>
            <person name="Darling A.E."/>
            <person name="Facciotti M.T."/>
        </authorList>
    </citation>
    <scope>NUCLEOTIDE SEQUENCE [LARGE SCALE GENOMIC DNA]</scope>
    <source>
        <strain evidence="1 2">GA33</strain>
    </source>
</reference>
<dbReference type="AlphaFoldDB" id="L9W5G4"/>
<sequence>MNAHEVTADGHRQPTSRLLLALTLVVALALAGTLFAGAVAGEDDGSLERDGHNLSVDLSGIDGDPDELIVEVNEPAGITYTAVSYTHL</sequence>
<dbReference type="EMBL" id="AOHW01000011">
    <property type="protein sequence ID" value="ELY44710.1"/>
    <property type="molecule type" value="Genomic_DNA"/>
</dbReference>
<accession>L9W5G4</accession>
<comment type="caution">
    <text evidence="1">The sequence shown here is derived from an EMBL/GenBank/DDBJ whole genome shotgun (WGS) entry which is preliminary data.</text>
</comment>
<organism evidence="1 2">
    <name type="scientific">Natronorubrum tibetense GA33</name>
    <dbReference type="NCBI Taxonomy" id="1114856"/>
    <lineage>
        <taxon>Archaea</taxon>
        <taxon>Methanobacteriati</taxon>
        <taxon>Methanobacteriota</taxon>
        <taxon>Stenosarchaea group</taxon>
        <taxon>Halobacteria</taxon>
        <taxon>Halobacteriales</taxon>
        <taxon>Natrialbaceae</taxon>
        <taxon>Natronorubrum</taxon>
    </lineage>
</organism>